<feature type="region of interest" description="Disordered" evidence="2">
    <location>
        <begin position="551"/>
        <end position="571"/>
    </location>
</feature>
<sequence>MNKPEPTGYTTKCSYPSPVLLFGMVITGFIIAAIVMLVIPSSGPMDAITGYSPVNLTPDEKQWIAHHPEILVCPDLNYPPFEQITKSDDYLGISADLLREIAKNTGLHIKVSHEKDWDSCIAKIKNGSVDILGAVYISSLRDDYLVYSEPYYHSLLPIITRSDATDMTLDQLRGKRVASVGEYTTNLLLREQFPDITIVTVPDVRSGLMAVSLGTADAYFGDLASATYYVESEGITNLHVSGSYIPQNTTEFQYAFGIRKNAPELLSIVNKGLKSIPPEKREEIFRRWISPALTKNPINPVLILLTIGTLTALLLVTGSVILWNRSLTRIVSAKTSDLERELADHKKTADTLLITRFTVDHSQAMFLWIDNNRVIRDFNETFCQATGYSHEEITNMHLSVLNSRLNDDRIHELIIRVRDEGRIRIKSEIKTKSGSDLPVEIVLWYFTFEGNEWFCAEMQNITERIQFELERETVIAQIQRNLAELSVLNDGIRNPLTVILGTNEIYNNEGTPVIEEQVKRIDAMINQLDHRWNESEKIFRYLKNHYGVTVNQSKESDTKTQQDSEFTENSG</sequence>
<dbReference type="Pfam" id="PF13426">
    <property type="entry name" value="PAS_9"/>
    <property type="match status" value="1"/>
</dbReference>
<feature type="domain" description="Solute-binding protein family 3/N-terminal" evidence="4">
    <location>
        <begin position="69"/>
        <end position="292"/>
    </location>
</feature>
<dbReference type="CDD" id="cd01007">
    <property type="entry name" value="PBP2_BvgS_HisK_like"/>
    <property type="match status" value="1"/>
</dbReference>
<accession>A0A2V2N0F4</accession>
<dbReference type="AlphaFoldDB" id="A0A2V2N0F4"/>
<dbReference type="InterPro" id="IPR001638">
    <property type="entry name" value="Solute-binding_3/MltF_N"/>
</dbReference>
<dbReference type="GO" id="GO:0000155">
    <property type="term" value="F:phosphorelay sensor kinase activity"/>
    <property type="evidence" value="ECO:0007669"/>
    <property type="project" value="InterPro"/>
</dbReference>
<reference evidence="5 6" key="1">
    <citation type="submission" date="2018-05" db="EMBL/GenBank/DDBJ databases">
        <title>Draft genome of Methanospirillum lacunae Ki8-1.</title>
        <authorList>
            <person name="Dueholm M.S."/>
            <person name="Nielsen P.H."/>
            <person name="Bakmann L.F."/>
            <person name="Otzen D.E."/>
        </authorList>
    </citation>
    <scope>NUCLEOTIDE SEQUENCE [LARGE SCALE GENOMIC DNA]</scope>
    <source>
        <strain evidence="5 6">Ki8-1</strain>
    </source>
</reference>
<dbReference type="RefSeq" id="WP_109968580.1">
    <property type="nucleotide sequence ID" value="NZ_CP176093.1"/>
</dbReference>
<dbReference type="EMBL" id="QGMY01000007">
    <property type="protein sequence ID" value="PWR72090.1"/>
    <property type="molecule type" value="Genomic_DNA"/>
</dbReference>
<keyword evidence="3" id="KW-1133">Transmembrane helix</keyword>
<evidence type="ECO:0000256" key="2">
    <source>
        <dbReference type="SAM" id="MobiDB-lite"/>
    </source>
</evidence>
<keyword evidence="3" id="KW-0812">Transmembrane</keyword>
<dbReference type="InterPro" id="IPR035965">
    <property type="entry name" value="PAS-like_dom_sf"/>
</dbReference>
<evidence type="ECO:0000256" key="3">
    <source>
        <dbReference type="SAM" id="Phobius"/>
    </source>
</evidence>
<dbReference type="CDD" id="cd00082">
    <property type="entry name" value="HisKA"/>
    <property type="match status" value="1"/>
</dbReference>
<dbReference type="Proteomes" id="UP000245657">
    <property type="component" value="Unassembled WGS sequence"/>
</dbReference>
<name>A0A2V2N0F4_9EURY</name>
<dbReference type="NCBIfam" id="TIGR00229">
    <property type="entry name" value="sensory_box"/>
    <property type="match status" value="1"/>
</dbReference>
<dbReference type="InterPro" id="IPR000014">
    <property type="entry name" value="PAS"/>
</dbReference>
<dbReference type="GeneID" id="97548044"/>
<evidence type="ECO:0000313" key="5">
    <source>
        <dbReference type="EMBL" id="PWR72090.1"/>
    </source>
</evidence>
<proteinExistence type="predicted"/>
<organism evidence="5 6">
    <name type="scientific">Methanospirillum lacunae</name>
    <dbReference type="NCBI Taxonomy" id="668570"/>
    <lineage>
        <taxon>Archaea</taxon>
        <taxon>Methanobacteriati</taxon>
        <taxon>Methanobacteriota</taxon>
        <taxon>Stenosarchaea group</taxon>
        <taxon>Methanomicrobia</taxon>
        <taxon>Methanomicrobiales</taxon>
        <taxon>Methanospirillaceae</taxon>
        <taxon>Methanospirillum</taxon>
    </lineage>
</organism>
<dbReference type="OrthoDB" id="116705at2157"/>
<dbReference type="PANTHER" id="PTHR35936">
    <property type="entry name" value="MEMBRANE-BOUND LYTIC MUREIN TRANSGLYCOSYLASE F"/>
    <property type="match status" value="1"/>
</dbReference>
<protein>
    <recommendedName>
        <fullName evidence="4">Solute-binding protein family 3/N-terminal domain-containing protein</fullName>
    </recommendedName>
</protein>
<evidence type="ECO:0000313" key="6">
    <source>
        <dbReference type="Proteomes" id="UP000245657"/>
    </source>
</evidence>
<gene>
    <name evidence="5" type="ORF">DK846_08860</name>
</gene>
<evidence type="ECO:0000256" key="1">
    <source>
        <dbReference type="ARBA" id="ARBA00022729"/>
    </source>
</evidence>
<dbReference type="Gene3D" id="3.30.450.20">
    <property type="entry name" value="PAS domain"/>
    <property type="match status" value="1"/>
</dbReference>
<keyword evidence="3" id="KW-0472">Membrane</keyword>
<feature type="transmembrane region" description="Helical" evidence="3">
    <location>
        <begin position="20"/>
        <end position="39"/>
    </location>
</feature>
<dbReference type="PANTHER" id="PTHR35936:SF38">
    <property type="entry name" value="GLUTAMINE-BINDING PERIPLASMIC PROTEIN"/>
    <property type="match status" value="1"/>
</dbReference>
<dbReference type="SUPFAM" id="SSF53850">
    <property type="entry name" value="Periplasmic binding protein-like II"/>
    <property type="match status" value="1"/>
</dbReference>
<dbReference type="InterPro" id="IPR003661">
    <property type="entry name" value="HisK_dim/P_dom"/>
</dbReference>
<keyword evidence="1" id="KW-0732">Signal</keyword>
<comment type="caution">
    <text evidence="5">The sequence shown here is derived from an EMBL/GenBank/DDBJ whole genome shotgun (WGS) entry which is preliminary data.</text>
</comment>
<feature type="transmembrane region" description="Helical" evidence="3">
    <location>
        <begin position="301"/>
        <end position="323"/>
    </location>
</feature>
<evidence type="ECO:0000259" key="4">
    <source>
        <dbReference type="SMART" id="SM00062"/>
    </source>
</evidence>
<dbReference type="Gene3D" id="3.40.190.10">
    <property type="entry name" value="Periplasmic binding protein-like II"/>
    <property type="match status" value="2"/>
</dbReference>
<keyword evidence="6" id="KW-1185">Reference proteome</keyword>
<dbReference type="Pfam" id="PF00497">
    <property type="entry name" value="SBP_bac_3"/>
    <property type="match status" value="1"/>
</dbReference>
<dbReference type="SMART" id="SM00062">
    <property type="entry name" value="PBPb"/>
    <property type="match status" value="1"/>
</dbReference>
<dbReference type="SUPFAM" id="SSF55785">
    <property type="entry name" value="PYP-like sensor domain (PAS domain)"/>
    <property type="match status" value="1"/>
</dbReference>